<dbReference type="RefSeq" id="WP_060566486.1">
    <property type="nucleotide sequence ID" value="NZ_CP040006.1"/>
</dbReference>
<dbReference type="InterPro" id="IPR036165">
    <property type="entry name" value="YefM-like_sf"/>
</dbReference>
<proteinExistence type="inferred from homology"/>
<dbReference type="InterPro" id="IPR006442">
    <property type="entry name" value="Antitoxin_Phd/YefM"/>
</dbReference>
<evidence type="ECO:0000256" key="2">
    <source>
        <dbReference type="RuleBase" id="RU362080"/>
    </source>
</evidence>
<comment type="function">
    <text evidence="2">Antitoxin component of a type II toxin-antitoxin (TA) system.</text>
</comment>
<dbReference type="Gene3D" id="3.40.1620.10">
    <property type="entry name" value="YefM-like domain"/>
    <property type="match status" value="1"/>
</dbReference>
<name>A0A0V8RRX8_9ACTO</name>
<comment type="caution">
    <text evidence="3">The sequence shown here is derived from an EMBL/GenBank/DDBJ whole genome shotgun (WGS) entry which is preliminary data.</text>
</comment>
<dbReference type="InterPro" id="IPR051405">
    <property type="entry name" value="phD/YefM_antitoxin"/>
</dbReference>
<dbReference type="NCBIfam" id="TIGR01552">
    <property type="entry name" value="phd_fam"/>
    <property type="match status" value="1"/>
</dbReference>
<accession>A0A0V8RRX8</accession>
<organism evidence="3 4">
    <name type="scientific">Schaalia odontolytica</name>
    <dbReference type="NCBI Taxonomy" id="1660"/>
    <lineage>
        <taxon>Bacteria</taxon>
        <taxon>Bacillati</taxon>
        <taxon>Actinomycetota</taxon>
        <taxon>Actinomycetes</taxon>
        <taxon>Actinomycetales</taxon>
        <taxon>Actinomycetaceae</taxon>
        <taxon>Schaalia</taxon>
    </lineage>
</organism>
<comment type="similarity">
    <text evidence="1 2">Belongs to the phD/YefM antitoxin family.</text>
</comment>
<dbReference type="EMBL" id="LLVT01000002">
    <property type="protein sequence ID" value="KSW10854.1"/>
    <property type="molecule type" value="Genomic_DNA"/>
</dbReference>
<dbReference type="SUPFAM" id="SSF143120">
    <property type="entry name" value="YefM-like"/>
    <property type="match status" value="1"/>
</dbReference>
<dbReference type="Proteomes" id="UP000054686">
    <property type="component" value="Unassembled WGS sequence"/>
</dbReference>
<dbReference type="PANTHER" id="PTHR33713:SF10">
    <property type="entry name" value="ANTITOXIN YAFN"/>
    <property type="match status" value="1"/>
</dbReference>
<dbReference type="PANTHER" id="PTHR33713">
    <property type="entry name" value="ANTITOXIN YAFN-RELATED"/>
    <property type="match status" value="1"/>
</dbReference>
<evidence type="ECO:0000313" key="4">
    <source>
        <dbReference type="Proteomes" id="UP000054686"/>
    </source>
</evidence>
<evidence type="ECO:0000256" key="1">
    <source>
        <dbReference type="ARBA" id="ARBA00009981"/>
    </source>
</evidence>
<evidence type="ECO:0000313" key="3">
    <source>
        <dbReference type="EMBL" id="KSW10854.1"/>
    </source>
</evidence>
<protein>
    <recommendedName>
        <fullName evidence="2">Antitoxin</fullName>
    </recommendedName>
</protein>
<dbReference type="Pfam" id="PF02604">
    <property type="entry name" value="PhdYeFM_antitox"/>
    <property type="match status" value="1"/>
</dbReference>
<dbReference type="AlphaFoldDB" id="A0A0V8RRX8"/>
<dbReference type="OrthoDB" id="3730588at2"/>
<gene>
    <name evidence="3" type="ORF">APY09_05095</name>
</gene>
<sequence length="87" mass="9457">MNTLATTLSTRELRANLSDVLGRASYGGERIGVTKNGRLAAIVIGVDDLLALEELEDARDLAAFREAVRNDDGQRVSLDDLRAELND</sequence>
<reference evidence="3 4" key="1">
    <citation type="submission" date="2015-10" db="EMBL/GenBank/DDBJ databases">
        <title>Draft Genome of Actinomyces odontolyticus subsp. actinosynbacter strain XH001.</title>
        <authorList>
            <person name="Mclean J.S."/>
            <person name="He X."/>
        </authorList>
    </citation>
    <scope>NUCLEOTIDE SEQUENCE [LARGE SCALE GENOMIC DNA]</scope>
    <source>
        <strain evidence="3 4">XH001</strain>
    </source>
</reference>